<dbReference type="Proteomes" id="UP001259659">
    <property type="component" value="Unassembled WGS sequence"/>
</dbReference>
<dbReference type="EMBL" id="JAMQON010000007">
    <property type="protein sequence ID" value="MDS0261502.1"/>
    <property type="molecule type" value="Genomic_DNA"/>
</dbReference>
<protein>
    <submittedName>
        <fullName evidence="2">Uncharacterized protein</fullName>
    </submittedName>
</protein>
<dbReference type="PROSITE" id="PS51257">
    <property type="entry name" value="PROKAR_LIPOPROTEIN"/>
    <property type="match status" value="1"/>
</dbReference>
<organism evidence="2 3">
    <name type="scientific">Haloarcula saliterrae</name>
    <dbReference type="NCBI Taxonomy" id="2950534"/>
    <lineage>
        <taxon>Archaea</taxon>
        <taxon>Methanobacteriati</taxon>
        <taxon>Methanobacteriota</taxon>
        <taxon>Stenosarchaea group</taxon>
        <taxon>Halobacteria</taxon>
        <taxon>Halobacteriales</taxon>
        <taxon>Haloarculaceae</taxon>
        <taxon>Haloarcula</taxon>
    </lineage>
</organism>
<gene>
    <name evidence="2" type="ORF">NDI56_19050</name>
</gene>
<dbReference type="RefSeq" id="WP_310921360.1">
    <property type="nucleotide sequence ID" value="NZ_JAMQON010000007.1"/>
</dbReference>
<keyword evidence="1" id="KW-1133">Transmembrane helix</keyword>
<evidence type="ECO:0000313" key="2">
    <source>
        <dbReference type="EMBL" id="MDS0261502.1"/>
    </source>
</evidence>
<evidence type="ECO:0000256" key="1">
    <source>
        <dbReference type="SAM" id="Phobius"/>
    </source>
</evidence>
<feature type="transmembrane region" description="Helical" evidence="1">
    <location>
        <begin position="45"/>
        <end position="62"/>
    </location>
</feature>
<comment type="caution">
    <text evidence="2">The sequence shown here is derived from an EMBL/GenBank/DDBJ whole genome shotgun (WGS) entry which is preliminary data.</text>
</comment>
<name>A0ABU2FGY7_9EURY</name>
<proteinExistence type="predicted"/>
<keyword evidence="1" id="KW-0472">Membrane</keyword>
<keyword evidence="1" id="KW-0812">Transmembrane</keyword>
<reference evidence="2 3" key="1">
    <citation type="submission" date="2022-06" db="EMBL/GenBank/DDBJ databases">
        <title>Haloarcula sp. a new haloarchaeum isolate from saline soil.</title>
        <authorList>
            <person name="Strakova D."/>
            <person name="Galisteo C."/>
            <person name="Sanchez-Porro C."/>
            <person name="Ventosa A."/>
        </authorList>
    </citation>
    <scope>NUCLEOTIDE SEQUENCE [LARGE SCALE GENOMIC DNA]</scope>
    <source>
        <strain evidence="2 3">S1CR25-12</strain>
    </source>
</reference>
<accession>A0ABU2FGY7</accession>
<feature type="transmembrane region" description="Helical" evidence="1">
    <location>
        <begin position="20"/>
        <end position="39"/>
    </location>
</feature>
<keyword evidence="3" id="KW-1185">Reference proteome</keyword>
<sequence>MFRAYRRFEEWASNLSRGVYAALSGALTGGCTFAIGALFRYEPLLAQAPLLAVTMFAVSYVFDIRRFEA</sequence>
<evidence type="ECO:0000313" key="3">
    <source>
        <dbReference type="Proteomes" id="UP001259659"/>
    </source>
</evidence>